<feature type="compositionally biased region" description="Basic and acidic residues" evidence="2">
    <location>
        <begin position="45"/>
        <end position="55"/>
    </location>
</feature>
<name>A0A7H0I3T5_9ACTN</name>
<dbReference type="Proteomes" id="UP000516230">
    <property type="component" value="Chromosome"/>
</dbReference>
<evidence type="ECO:0000259" key="4">
    <source>
        <dbReference type="Pfam" id="PF14517"/>
    </source>
</evidence>
<keyword evidence="6" id="KW-1185">Reference proteome</keyword>
<dbReference type="SUPFAM" id="SSF69318">
    <property type="entry name" value="Integrin alpha N-terminal domain"/>
    <property type="match status" value="1"/>
</dbReference>
<evidence type="ECO:0000256" key="1">
    <source>
        <dbReference type="ARBA" id="ARBA00022729"/>
    </source>
</evidence>
<dbReference type="Gene3D" id="2.115.10.10">
    <property type="entry name" value="Tachylectin 2"/>
    <property type="match status" value="2"/>
</dbReference>
<sequence length="578" mass="61013">MESGRTPAGSRRNTRARVRVAACTALAIAAGMLMSAPAAQADENPAPHRGIERPAPDAQLPRLDLPRPDVNKGAFSAQDADAPLAAPRSDVDGDGWSDIVLQGLGGTVFVDTGDAVWEPTYQDDGSQIKDVFLAAGLRDGGPVHFTLSATGVLSAYTNDLYYPSRYWGGAGWQIYNKVFSPGDLNGDGVGDILARTHAGELYLYPGRTSAASPVGSRVLVGTGWGQFDQIVGMNDVNNDGIADLFARNTAGQLYFYSGTGEATRPFKGKVLVGSGWNIFNTLFSVDDLDEDGNAELFARTYSGDLYSYSSTGTGAFHPRVKLGSGWNTVDRFANGSSVPSFGKDELIGLDTAGSLYYYYDLNNGKFSPRQRINDVGDWKGAKLQHFSSLDSDAASELFEVYDGHLYNLSAGAYDIGGGWGVFNTLVGPGDLSGDGKGDIVARDGSGTLYLYRGNGNATGFAAKQKIGTGWGQFNALIGAGDLSGDGRADLLARATDGKLYLYEGTGSAAAPFKAKKLIGSGWGSYTLAAPGDMDGDGRADLVARHSSGTLYRYDSDGKGNFKPRVSLGGGWNTYASIR</sequence>
<evidence type="ECO:0000313" key="5">
    <source>
        <dbReference type="EMBL" id="QNP67451.1"/>
    </source>
</evidence>
<evidence type="ECO:0000256" key="3">
    <source>
        <dbReference type="SAM" id="SignalP"/>
    </source>
</evidence>
<keyword evidence="1 3" id="KW-0732">Signal</keyword>
<evidence type="ECO:0000256" key="2">
    <source>
        <dbReference type="SAM" id="MobiDB-lite"/>
    </source>
</evidence>
<dbReference type="RefSeq" id="WP_187744501.1">
    <property type="nucleotide sequence ID" value="NZ_CP060825.1"/>
</dbReference>
<dbReference type="PANTHER" id="PTHR44103:SF1">
    <property type="entry name" value="PROPROTEIN CONVERTASE P"/>
    <property type="match status" value="1"/>
</dbReference>
<gene>
    <name evidence="5" type="ORF">IAG43_16695</name>
</gene>
<proteinExistence type="predicted"/>
<dbReference type="Pfam" id="PF13517">
    <property type="entry name" value="FG-GAP_3"/>
    <property type="match status" value="1"/>
</dbReference>
<reference evidence="5 6" key="1">
    <citation type="submission" date="2020-08" db="EMBL/GenBank/DDBJ databases">
        <title>A novel species.</title>
        <authorList>
            <person name="Gao J."/>
        </authorList>
    </citation>
    <scope>NUCLEOTIDE SEQUENCE [LARGE SCALE GENOMIC DNA]</scope>
    <source>
        <strain evidence="5 6">CRPJ-33</strain>
    </source>
</reference>
<evidence type="ECO:0000313" key="6">
    <source>
        <dbReference type="Proteomes" id="UP000516230"/>
    </source>
</evidence>
<feature type="domain" description="Tachylectin 2" evidence="4">
    <location>
        <begin position="169"/>
        <end position="328"/>
    </location>
</feature>
<feature type="signal peptide" evidence="3">
    <location>
        <begin position="1"/>
        <end position="41"/>
    </location>
</feature>
<protein>
    <submittedName>
        <fullName evidence="5">VCBS repeat-containing protein</fullName>
    </submittedName>
</protein>
<dbReference type="EMBL" id="CP060825">
    <property type="protein sequence ID" value="QNP67451.1"/>
    <property type="molecule type" value="Genomic_DNA"/>
</dbReference>
<feature type="region of interest" description="Disordered" evidence="2">
    <location>
        <begin position="41"/>
        <end position="89"/>
    </location>
</feature>
<dbReference type="InterPro" id="IPR028994">
    <property type="entry name" value="Integrin_alpha_N"/>
</dbReference>
<dbReference type="Pfam" id="PF14517">
    <property type="entry name" value="Tachylectin"/>
    <property type="match status" value="1"/>
</dbReference>
<organism evidence="5 6">
    <name type="scientific">Streptomyces genisteinicus</name>
    <dbReference type="NCBI Taxonomy" id="2768068"/>
    <lineage>
        <taxon>Bacteria</taxon>
        <taxon>Bacillati</taxon>
        <taxon>Actinomycetota</taxon>
        <taxon>Actinomycetes</taxon>
        <taxon>Kitasatosporales</taxon>
        <taxon>Streptomycetaceae</taxon>
        <taxon>Streptomyces</taxon>
    </lineage>
</organism>
<dbReference type="InterPro" id="IPR023294">
    <property type="entry name" value="Tachylectin2"/>
</dbReference>
<dbReference type="InterPro" id="IPR013517">
    <property type="entry name" value="FG-GAP"/>
</dbReference>
<feature type="chain" id="PRO_5029004862" evidence="3">
    <location>
        <begin position="42"/>
        <end position="578"/>
    </location>
</feature>
<accession>A0A7H0I3T5</accession>
<dbReference type="PANTHER" id="PTHR44103">
    <property type="entry name" value="PROPROTEIN CONVERTASE P"/>
    <property type="match status" value="1"/>
</dbReference>
<dbReference type="AlphaFoldDB" id="A0A7H0I3T5"/>
<dbReference type="KEGG" id="sgj:IAG43_16695"/>